<dbReference type="GO" id="GO:0098552">
    <property type="term" value="C:side of membrane"/>
    <property type="evidence" value="ECO:0007669"/>
    <property type="project" value="UniProtKB-KW"/>
</dbReference>
<evidence type="ECO:0000256" key="2">
    <source>
        <dbReference type="ARBA" id="ARBA00008311"/>
    </source>
</evidence>
<evidence type="ECO:0000256" key="9">
    <source>
        <dbReference type="ARBA" id="ARBA00023136"/>
    </source>
</evidence>
<keyword evidence="14" id="KW-1185">Reference proteome</keyword>
<evidence type="ECO:0000256" key="1">
    <source>
        <dbReference type="ARBA" id="ARBA00004609"/>
    </source>
</evidence>
<keyword evidence="7" id="KW-0732">Signal</keyword>
<evidence type="ECO:0000313" key="14">
    <source>
        <dbReference type="Proteomes" id="UP000233180"/>
    </source>
</evidence>
<dbReference type="GO" id="GO:0006606">
    <property type="term" value="P:protein import into nucleus"/>
    <property type="evidence" value="ECO:0007669"/>
    <property type="project" value="TreeGrafter"/>
</dbReference>
<dbReference type="Proteomes" id="UP000233180">
    <property type="component" value="Unassembled WGS sequence"/>
</dbReference>
<keyword evidence="10" id="KW-0325">Glycoprotein</keyword>
<dbReference type="InterPro" id="IPR029238">
    <property type="entry name" value="Shadoo"/>
</dbReference>
<evidence type="ECO:0000256" key="11">
    <source>
        <dbReference type="ARBA" id="ARBA00023288"/>
    </source>
</evidence>
<evidence type="ECO:0000256" key="10">
    <source>
        <dbReference type="ARBA" id="ARBA00023180"/>
    </source>
</evidence>
<evidence type="ECO:0000256" key="6">
    <source>
        <dbReference type="ARBA" id="ARBA00022678"/>
    </source>
</evidence>
<protein>
    <recommendedName>
        <fullName evidence="3">Shadow of prion protein</fullName>
    </recommendedName>
</protein>
<dbReference type="Pfam" id="PF14999">
    <property type="entry name" value="Shadoo"/>
    <property type="match status" value="1"/>
</dbReference>
<keyword evidence="5" id="KW-0336">GPI-anchor</keyword>
<organism evidence="13 14">
    <name type="scientific">Rhinopithecus bieti</name>
    <name type="common">Black snub-nosed monkey</name>
    <name type="synonym">Pygathrix bieti</name>
    <dbReference type="NCBI Taxonomy" id="61621"/>
    <lineage>
        <taxon>Eukaryota</taxon>
        <taxon>Metazoa</taxon>
        <taxon>Chordata</taxon>
        <taxon>Craniata</taxon>
        <taxon>Vertebrata</taxon>
        <taxon>Euteleostomi</taxon>
        <taxon>Mammalia</taxon>
        <taxon>Eutheria</taxon>
        <taxon>Euarchontoglires</taxon>
        <taxon>Primates</taxon>
        <taxon>Haplorrhini</taxon>
        <taxon>Catarrhini</taxon>
        <taxon>Cercopithecidae</taxon>
        <taxon>Colobinae</taxon>
        <taxon>Rhinopithecus</taxon>
    </lineage>
</organism>
<evidence type="ECO:0000256" key="4">
    <source>
        <dbReference type="ARBA" id="ARBA00022475"/>
    </source>
</evidence>
<evidence type="ECO:0000256" key="7">
    <source>
        <dbReference type="ARBA" id="ARBA00022729"/>
    </source>
</evidence>
<reference evidence="13" key="3">
    <citation type="submission" date="2025-09" db="UniProtKB">
        <authorList>
            <consortium name="Ensembl"/>
        </authorList>
    </citation>
    <scope>IDENTIFICATION</scope>
</reference>
<dbReference type="GO" id="GO:0005634">
    <property type="term" value="C:nucleus"/>
    <property type="evidence" value="ECO:0007669"/>
    <property type="project" value="TreeGrafter"/>
</dbReference>
<sequence length="105" mass="11019">VAGSRRGRLRGGSIGASRVRVRPAPHYGAPGSSLRVAAAGMAVRAAAVLDDEDWVPEGKRTGPGNYTYRAWPLGAGPTRGPTSVSYWAAPSAPWGCNDPRPGWHQ</sequence>
<dbReference type="OMA" id="PSAPWGC"/>
<evidence type="ECO:0000313" key="13">
    <source>
        <dbReference type="Ensembl" id="ENSRBIP00000002680.1"/>
    </source>
</evidence>
<comment type="similarity">
    <text evidence="2">Belongs to the SPRN family.</text>
</comment>
<comment type="subcellular location">
    <subcellularLocation>
        <location evidence="1">Cell membrane</location>
        <topology evidence="1">Lipid-anchor</topology>
        <topology evidence="1">GPI-anchor</topology>
    </subcellularLocation>
</comment>
<keyword evidence="9" id="KW-0472">Membrane</keyword>
<keyword evidence="6" id="KW-0640">Prion</keyword>
<evidence type="ECO:0000256" key="3">
    <source>
        <dbReference type="ARBA" id="ARBA00014397"/>
    </source>
</evidence>
<evidence type="ECO:0000256" key="12">
    <source>
        <dbReference type="ARBA" id="ARBA00025683"/>
    </source>
</evidence>
<dbReference type="PANTHER" id="PTHR28552:SF1">
    <property type="entry name" value="SHADOW OF PRION PROTEIN"/>
    <property type="match status" value="1"/>
</dbReference>
<dbReference type="GO" id="GO:0005886">
    <property type="term" value="C:plasma membrane"/>
    <property type="evidence" value="ECO:0007669"/>
    <property type="project" value="UniProtKB-SubCell"/>
</dbReference>
<evidence type="ECO:0000256" key="8">
    <source>
        <dbReference type="ARBA" id="ARBA00023087"/>
    </source>
</evidence>
<name>A0A2K6JUI5_RHIBE</name>
<proteinExistence type="inferred from homology"/>
<comment type="function">
    <text evidence="12">Prion-like protein that has PrP(C)-like neuroprotective activity. May act as a modulator for the biological actions of normal and abnormal PrP.</text>
</comment>
<dbReference type="Ensembl" id="ENSRBIT00000014185.1">
    <property type="protein sequence ID" value="ENSRBIP00000002680.1"/>
    <property type="gene ID" value="ENSRBIG00000013038.1"/>
</dbReference>
<accession>A0A2K6JUI5</accession>
<reference evidence="13" key="2">
    <citation type="submission" date="2025-08" db="UniProtKB">
        <authorList>
            <consortium name="Ensembl"/>
        </authorList>
    </citation>
    <scope>IDENTIFICATION</scope>
</reference>
<dbReference type="PANTHER" id="PTHR28552">
    <property type="entry name" value="SHADOW OF PRION PROTEIN"/>
    <property type="match status" value="1"/>
</dbReference>
<dbReference type="STRING" id="61621.ENSRBIP00000002680"/>
<keyword evidence="11" id="KW-0449">Lipoprotein</keyword>
<keyword evidence="4" id="KW-1003">Cell membrane</keyword>
<dbReference type="GO" id="GO:0003676">
    <property type="term" value="F:nucleic acid binding"/>
    <property type="evidence" value="ECO:0007669"/>
    <property type="project" value="TreeGrafter"/>
</dbReference>
<keyword evidence="8" id="KW-0034">Amyloid</keyword>
<dbReference type="AlphaFoldDB" id="A0A2K6JUI5"/>
<reference evidence="13 14" key="1">
    <citation type="submission" date="2016-06" db="EMBL/GenBank/DDBJ databases">
        <title>Genome of Rhinopithecus bieti.</title>
        <authorList>
            <person name="Wu"/>
            <person name="C.-I. and Zhang"/>
            <person name="Y."/>
        </authorList>
    </citation>
    <scope>NUCLEOTIDE SEQUENCE</scope>
</reference>
<evidence type="ECO:0000256" key="5">
    <source>
        <dbReference type="ARBA" id="ARBA00022622"/>
    </source>
</evidence>